<dbReference type="KEGG" id="sniv:SFSGTM_19680"/>
<feature type="chain" id="PRO_5032607654" evidence="1">
    <location>
        <begin position="26"/>
        <end position="360"/>
    </location>
</feature>
<dbReference type="AlphaFoldDB" id="A0A809SI02"/>
<evidence type="ECO:0000256" key="1">
    <source>
        <dbReference type="SAM" id="SignalP"/>
    </source>
</evidence>
<keyword evidence="3" id="KW-1185">Reference proteome</keyword>
<proteinExistence type="predicted"/>
<organism evidence="2 3">
    <name type="scientific">Sulfuriferula nivalis</name>
    <dbReference type="NCBI Taxonomy" id="2675298"/>
    <lineage>
        <taxon>Bacteria</taxon>
        <taxon>Pseudomonadati</taxon>
        <taxon>Pseudomonadota</taxon>
        <taxon>Betaproteobacteria</taxon>
        <taxon>Nitrosomonadales</taxon>
        <taxon>Sulfuricellaceae</taxon>
        <taxon>Sulfuriferula</taxon>
    </lineage>
</organism>
<sequence>MPLTFKQLIFIFTGNLMLAANSAYAVEDVSSTCDPAKPGITALARHPEIYNVHFENDLFNGSDQGYTNGVKLSWVSANLRDYVSDPCLPLSVRRLNRLINGIHPTGYATRNMVVTLGQSMYTPLDKTRTDVIPNDRPYAGWLYLGLGYNERDARQMDTIQVNIGMVGPASLGKQTQDFIHDLRDIPRFNGWDNQLHNELGIQVVAERRKKIWVSNTWPQIDAITHYGGSLGNVATYLNTGFEIRAGNRLPNDFGTSPIHSAGDSNAPLEDIAKRRFSAGGLLVFLSTDARLVARDIFLDGNTFAASHSVDKKYLVGNVAVGVAWQWQGGQITYAHYVSSKEFITQSTNPGYGSITLSLEY</sequence>
<dbReference type="Pfam" id="PF09982">
    <property type="entry name" value="LpxR"/>
    <property type="match status" value="1"/>
</dbReference>
<evidence type="ECO:0000313" key="2">
    <source>
        <dbReference type="EMBL" id="BBP01260.1"/>
    </source>
</evidence>
<name>A0A809SI02_9PROT</name>
<dbReference type="InterPro" id="IPR037107">
    <property type="entry name" value="Put_OMP_sf"/>
</dbReference>
<gene>
    <name evidence="2" type="ORF">SFSGTM_19680</name>
</gene>
<dbReference type="Proteomes" id="UP000463939">
    <property type="component" value="Chromosome"/>
</dbReference>
<feature type="signal peptide" evidence="1">
    <location>
        <begin position="1"/>
        <end position="25"/>
    </location>
</feature>
<accession>A0A809SI02</accession>
<reference evidence="3" key="1">
    <citation type="submission" date="2019-11" db="EMBL/GenBank/DDBJ databases">
        <title>Isolation and characterization of a novel species in the genus Sulfuriferula.</title>
        <authorList>
            <person name="Mochizuki J."/>
            <person name="Kojima H."/>
            <person name="Fukui M."/>
        </authorList>
    </citation>
    <scope>NUCLEOTIDE SEQUENCE [LARGE SCALE GENOMIC DNA]</scope>
    <source>
        <strain evidence="3">SGTM</strain>
    </source>
</reference>
<dbReference type="EMBL" id="AP021881">
    <property type="protein sequence ID" value="BBP01260.1"/>
    <property type="molecule type" value="Genomic_DNA"/>
</dbReference>
<protein>
    <submittedName>
        <fullName evidence="2">Membrane protein</fullName>
    </submittedName>
</protein>
<dbReference type="Gene3D" id="2.40.128.140">
    <property type="entry name" value="Outer membrane protein"/>
    <property type="match status" value="1"/>
</dbReference>
<evidence type="ECO:0000313" key="3">
    <source>
        <dbReference type="Proteomes" id="UP000463939"/>
    </source>
</evidence>
<keyword evidence="1" id="KW-0732">Signal</keyword>
<dbReference type="InterPro" id="IPR018707">
    <property type="entry name" value="LpxR"/>
</dbReference>